<accession>A0ABR4G1E2</accession>
<organism evidence="4 5">
    <name type="scientific">Aspergillus keveii</name>
    <dbReference type="NCBI Taxonomy" id="714993"/>
    <lineage>
        <taxon>Eukaryota</taxon>
        <taxon>Fungi</taxon>
        <taxon>Dikarya</taxon>
        <taxon>Ascomycota</taxon>
        <taxon>Pezizomycotina</taxon>
        <taxon>Eurotiomycetes</taxon>
        <taxon>Eurotiomycetidae</taxon>
        <taxon>Eurotiales</taxon>
        <taxon>Aspergillaceae</taxon>
        <taxon>Aspergillus</taxon>
        <taxon>Aspergillus subgen. Nidulantes</taxon>
    </lineage>
</organism>
<name>A0ABR4G1E2_9EURO</name>
<keyword evidence="1" id="KW-0677">Repeat</keyword>
<sequence>MADPLSIAAGIAGLASLAASTFRLLCQLRQEMKDFGRDIGQLQTVVKQMSVLLHELSLLATSLELDPLDGSFRMEHVDECEKTLHEIKTRLDRVKKSASSSGKLRSIVEKVKWPYSNMEFQKLLADLSRHTETMAVALSADSMKGLLQILSKQSAISDGIVDIRDTVKETKTRILVDVQRQKVLDFFLTANPQINLETSLRLRHPMAGLWLTESKELKQWLSRPNAKLWMSGIPGAGKTVLAGSVIEKALRLTAHLKSEATCFSSVTTKIRNLTSLAISWVHWPHSSPGNTTKPIVFLSSTTRNYIRTMPLPMVPIQNI</sequence>
<feature type="domain" description="Azaphilone pigments biosynthesis cluster protein L N-terminal" evidence="2">
    <location>
        <begin position="2"/>
        <end position="144"/>
    </location>
</feature>
<proteinExistence type="predicted"/>
<dbReference type="Proteomes" id="UP001610563">
    <property type="component" value="Unassembled WGS sequence"/>
</dbReference>
<evidence type="ECO:0000313" key="4">
    <source>
        <dbReference type="EMBL" id="KAL2789338.1"/>
    </source>
</evidence>
<dbReference type="Pfam" id="PF24883">
    <property type="entry name" value="NPHP3_N"/>
    <property type="match status" value="1"/>
</dbReference>
<evidence type="ECO:0000313" key="5">
    <source>
        <dbReference type="Proteomes" id="UP001610563"/>
    </source>
</evidence>
<gene>
    <name evidence="4" type="ORF">BJX66DRAFT_236958</name>
</gene>
<dbReference type="Pfam" id="PF17111">
    <property type="entry name" value="PigL_N"/>
    <property type="match status" value="1"/>
</dbReference>
<comment type="caution">
    <text evidence="4">The sequence shown here is derived from an EMBL/GenBank/DDBJ whole genome shotgun (WGS) entry which is preliminary data.</text>
</comment>
<dbReference type="PANTHER" id="PTHR10039">
    <property type="entry name" value="AMELOGENIN"/>
    <property type="match status" value="1"/>
</dbReference>
<evidence type="ECO:0008006" key="6">
    <source>
        <dbReference type="Google" id="ProtNLM"/>
    </source>
</evidence>
<dbReference type="EMBL" id="JBFTWV010000066">
    <property type="protein sequence ID" value="KAL2789338.1"/>
    <property type="molecule type" value="Genomic_DNA"/>
</dbReference>
<dbReference type="PANTHER" id="PTHR10039:SF16">
    <property type="entry name" value="GPI INOSITOL-DEACYLASE"/>
    <property type="match status" value="1"/>
</dbReference>
<reference evidence="4 5" key="1">
    <citation type="submission" date="2024-07" db="EMBL/GenBank/DDBJ databases">
        <title>Section-level genome sequencing and comparative genomics of Aspergillus sections Usti and Cavernicolus.</title>
        <authorList>
            <consortium name="Lawrence Berkeley National Laboratory"/>
            <person name="Nybo J.L."/>
            <person name="Vesth T.C."/>
            <person name="Theobald S."/>
            <person name="Frisvad J.C."/>
            <person name="Larsen T.O."/>
            <person name="Kjaerboelling I."/>
            <person name="Rothschild-Mancinelli K."/>
            <person name="Lyhne E.K."/>
            <person name="Kogle M.E."/>
            <person name="Barry K."/>
            <person name="Clum A."/>
            <person name="Na H."/>
            <person name="Ledsgaard L."/>
            <person name="Lin J."/>
            <person name="Lipzen A."/>
            <person name="Kuo A."/>
            <person name="Riley R."/>
            <person name="Mondo S."/>
            <person name="Labutti K."/>
            <person name="Haridas S."/>
            <person name="Pangalinan J."/>
            <person name="Salamov A.A."/>
            <person name="Simmons B.A."/>
            <person name="Magnuson J.K."/>
            <person name="Chen J."/>
            <person name="Drula E."/>
            <person name="Henrissat B."/>
            <person name="Wiebenga A."/>
            <person name="Lubbers R.J."/>
            <person name="Gomes A.C."/>
            <person name="Makela M.R."/>
            <person name="Stajich J."/>
            <person name="Grigoriev I.V."/>
            <person name="Mortensen U.H."/>
            <person name="De Vries R.P."/>
            <person name="Baker S.E."/>
            <person name="Andersen M.R."/>
        </authorList>
    </citation>
    <scope>NUCLEOTIDE SEQUENCE [LARGE SCALE GENOMIC DNA]</scope>
    <source>
        <strain evidence="4 5">CBS 209.92</strain>
    </source>
</reference>
<dbReference type="InterPro" id="IPR056884">
    <property type="entry name" value="NPHP3-like_N"/>
</dbReference>
<feature type="domain" description="Nephrocystin 3-like N-terminal" evidence="3">
    <location>
        <begin position="208"/>
        <end position="282"/>
    </location>
</feature>
<protein>
    <recommendedName>
        <fullName evidence="6">Fungal N-terminal domain-containing protein</fullName>
    </recommendedName>
</protein>
<evidence type="ECO:0000259" key="2">
    <source>
        <dbReference type="Pfam" id="PF17111"/>
    </source>
</evidence>
<dbReference type="InterPro" id="IPR031348">
    <property type="entry name" value="PigL_N"/>
</dbReference>
<evidence type="ECO:0000256" key="1">
    <source>
        <dbReference type="ARBA" id="ARBA00022737"/>
    </source>
</evidence>
<keyword evidence="5" id="KW-1185">Reference proteome</keyword>
<evidence type="ECO:0000259" key="3">
    <source>
        <dbReference type="Pfam" id="PF24883"/>
    </source>
</evidence>